<keyword evidence="3" id="KW-1185">Reference proteome</keyword>
<evidence type="ECO:0000259" key="1">
    <source>
        <dbReference type="Pfam" id="PF08937"/>
    </source>
</evidence>
<dbReference type="Proteomes" id="UP000825933">
    <property type="component" value="Unassembled WGS sequence"/>
</dbReference>
<comment type="caution">
    <text evidence="2">The sequence shown here is derived from an EMBL/GenBank/DDBJ whole genome shotgun (WGS) entry which is preliminary data.</text>
</comment>
<dbReference type="AlphaFoldDB" id="A0A8T5UXJ4"/>
<dbReference type="Pfam" id="PF08937">
    <property type="entry name" value="ThsB_TIR"/>
    <property type="match status" value="1"/>
</dbReference>
<organism evidence="2 3">
    <name type="scientific">Methanobacterium spitsbergense</name>
    <dbReference type="NCBI Taxonomy" id="2874285"/>
    <lineage>
        <taxon>Archaea</taxon>
        <taxon>Methanobacteriati</taxon>
        <taxon>Methanobacteriota</taxon>
        <taxon>Methanomada group</taxon>
        <taxon>Methanobacteria</taxon>
        <taxon>Methanobacteriales</taxon>
        <taxon>Methanobacteriaceae</taxon>
        <taxon>Methanobacterium</taxon>
    </lineage>
</organism>
<protein>
    <submittedName>
        <fullName evidence="2">TIR domain-containing protein</fullName>
    </submittedName>
</protein>
<evidence type="ECO:0000313" key="2">
    <source>
        <dbReference type="EMBL" id="MBZ2165890.1"/>
    </source>
</evidence>
<dbReference type="Gene3D" id="3.40.50.9200">
    <property type="entry name" value="Hypothetical protein MTH538"/>
    <property type="match status" value="1"/>
</dbReference>
<feature type="domain" description="Thoeris protein ThsB TIR-like" evidence="1">
    <location>
        <begin position="34"/>
        <end position="98"/>
    </location>
</feature>
<dbReference type="EMBL" id="JAIOUQ010000007">
    <property type="protein sequence ID" value="MBZ2165890.1"/>
    <property type="molecule type" value="Genomic_DNA"/>
</dbReference>
<dbReference type="SUPFAM" id="SSF52206">
    <property type="entry name" value="Hypothetical protein MTH538"/>
    <property type="match status" value="1"/>
</dbReference>
<dbReference type="InterPro" id="IPR015032">
    <property type="entry name" value="ThsB__TIR-like_domain"/>
</dbReference>
<accession>A0A8T5UXJ4</accession>
<gene>
    <name evidence="2" type="ORF">K8N75_07545</name>
</gene>
<dbReference type="InterPro" id="IPR036490">
    <property type="entry name" value="ThsB_TIR-like_sf"/>
</dbReference>
<evidence type="ECO:0000313" key="3">
    <source>
        <dbReference type="Proteomes" id="UP000825933"/>
    </source>
</evidence>
<proteinExistence type="predicted"/>
<reference evidence="3" key="1">
    <citation type="journal article" date="2022" name="Microbiol. Resour. Announc.">
        <title>Draft Genome Sequence of a Methanogenic Archaeon from West Spitsbergen Permafrost.</title>
        <authorList>
            <person name="Trubitsyn V."/>
            <person name="Rivkina E."/>
            <person name="Shcherbakova V."/>
        </authorList>
    </citation>
    <scope>NUCLEOTIDE SEQUENCE [LARGE SCALE GENOMIC DNA]</scope>
    <source>
        <strain evidence="3">VT</strain>
    </source>
</reference>
<sequence length="135" mass="15280">MMENESITYKLFLSQLKESTYEYDKLIGKLESVNDFQYINHSIADKTDKDDLKEQMKSVDVVVILSGLYSADKDLIQREIDVAVELGKPIVMIRPYGLETVPGNIEKKASEVIGWNAGCIVDSIHESLDEEGYDD</sequence>
<name>A0A8T5UXJ4_9EURY</name>